<reference evidence="5 6" key="1">
    <citation type="journal article" date="2013" name="Int. J. Syst. Evol. Microbiol.">
        <title>Marinicauda pacifica gen. nov., sp. nov., a prosthecate alphaproteobacterium of the family Hyphomonadaceae isolated from deep seawater.</title>
        <authorList>
            <person name="Zhang X.Y."/>
            <person name="Li G.W."/>
            <person name="Wang C.S."/>
            <person name="Zhang Y.J."/>
            <person name="Xu X.W."/>
            <person name="Li H."/>
            <person name="Liu A."/>
            <person name="Liu C."/>
            <person name="Xie B.B."/>
            <person name="Qin Q.L."/>
            <person name="Xu Z."/>
            <person name="Chen X.L."/>
            <person name="Zhou B.C."/>
            <person name="Zhang Y.Z."/>
        </authorList>
    </citation>
    <scope>NUCLEOTIDE SEQUENCE [LARGE SCALE GENOMIC DNA]</scope>
    <source>
        <strain evidence="5 6">P-1 km-3</strain>
    </source>
</reference>
<dbReference type="InterPro" id="IPR000524">
    <property type="entry name" value="Tscrpt_reg_HTH_GntR"/>
</dbReference>
<protein>
    <submittedName>
        <fullName evidence="5">GntR family transcriptional regulator</fullName>
    </submittedName>
</protein>
<dbReference type="PANTHER" id="PTHR43537:SF51">
    <property type="entry name" value="HTH-TYPE TRANSCRIPTIONAL REGULATOR LGOR-RELATED"/>
    <property type="match status" value="1"/>
</dbReference>
<dbReference type="EMBL" id="SRXV01000001">
    <property type="protein sequence ID" value="TGY94654.1"/>
    <property type="molecule type" value="Genomic_DNA"/>
</dbReference>
<keyword evidence="1" id="KW-0805">Transcription regulation</keyword>
<dbReference type="SUPFAM" id="SSF48008">
    <property type="entry name" value="GntR ligand-binding domain-like"/>
    <property type="match status" value="1"/>
</dbReference>
<dbReference type="RefSeq" id="WP_135943851.1">
    <property type="nucleotide sequence ID" value="NZ_BMEI01000001.1"/>
</dbReference>
<dbReference type="SMART" id="SM00345">
    <property type="entry name" value="HTH_GNTR"/>
    <property type="match status" value="1"/>
</dbReference>
<evidence type="ECO:0000256" key="2">
    <source>
        <dbReference type="ARBA" id="ARBA00023125"/>
    </source>
</evidence>
<dbReference type="InterPro" id="IPR036390">
    <property type="entry name" value="WH_DNA-bd_sf"/>
</dbReference>
<proteinExistence type="predicted"/>
<gene>
    <name evidence="5" type="ORF">E5162_05120</name>
</gene>
<dbReference type="GO" id="GO:0003700">
    <property type="term" value="F:DNA-binding transcription factor activity"/>
    <property type="evidence" value="ECO:0007669"/>
    <property type="project" value="InterPro"/>
</dbReference>
<accession>A0A4S2HF00</accession>
<dbReference type="OrthoDB" id="7620579at2"/>
<dbReference type="SMART" id="SM00895">
    <property type="entry name" value="FCD"/>
    <property type="match status" value="1"/>
</dbReference>
<name>A0A4S2HF00_9PROT</name>
<dbReference type="InterPro" id="IPR036388">
    <property type="entry name" value="WH-like_DNA-bd_sf"/>
</dbReference>
<dbReference type="PROSITE" id="PS50949">
    <property type="entry name" value="HTH_GNTR"/>
    <property type="match status" value="1"/>
</dbReference>
<evidence type="ECO:0000256" key="3">
    <source>
        <dbReference type="ARBA" id="ARBA00023163"/>
    </source>
</evidence>
<evidence type="ECO:0000313" key="6">
    <source>
        <dbReference type="Proteomes" id="UP000305451"/>
    </source>
</evidence>
<keyword evidence="3" id="KW-0804">Transcription</keyword>
<dbReference type="Gene3D" id="1.10.10.10">
    <property type="entry name" value="Winged helix-like DNA-binding domain superfamily/Winged helix DNA-binding domain"/>
    <property type="match status" value="1"/>
</dbReference>
<comment type="caution">
    <text evidence="5">The sequence shown here is derived from an EMBL/GenBank/DDBJ whole genome shotgun (WGS) entry which is preliminary data.</text>
</comment>
<keyword evidence="6" id="KW-1185">Reference proteome</keyword>
<evidence type="ECO:0000259" key="4">
    <source>
        <dbReference type="PROSITE" id="PS50949"/>
    </source>
</evidence>
<dbReference type="Pfam" id="PF07729">
    <property type="entry name" value="FCD"/>
    <property type="match status" value="1"/>
</dbReference>
<keyword evidence="2" id="KW-0238">DNA-binding</keyword>
<dbReference type="InterPro" id="IPR011711">
    <property type="entry name" value="GntR_C"/>
</dbReference>
<sequence length="252" mass="27737">MKPARRSRQQIQALLKLREFILTGVFAPGQRVSELAVVDKLGISRTPVRLALTMLEHEGFLETLPGGGFRVQDFSAEDVQDAIEIRGGLEGMAARLAAERRPSPEALAAMRRTVEALDEVVRSRDPADRLEPYIELNEAFHSQLLDAADSTMIRRSMAHIESLPFASPNAFVLVGVEAEEEAEILKYGQIQHRLILEAIVQGEGARAEALAREHARLARRNLTTALSRSDLLGQVPGAALLRRETGSQSDSE</sequence>
<dbReference type="PANTHER" id="PTHR43537">
    <property type="entry name" value="TRANSCRIPTIONAL REGULATOR, GNTR FAMILY"/>
    <property type="match status" value="1"/>
</dbReference>
<dbReference type="Gene3D" id="1.20.120.530">
    <property type="entry name" value="GntR ligand-binding domain-like"/>
    <property type="match status" value="1"/>
</dbReference>
<dbReference type="SUPFAM" id="SSF46785">
    <property type="entry name" value="Winged helix' DNA-binding domain"/>
    <property type="match status" value="1"/>
</dbReference>
<dbReference type="Pfam" id="PF00392">
    <property type="entry name" value="GntR"/>
    <property type="match status" value="1"/>
</dbReference>
<dbReference type="Proteomes" id="UP000305451">
    <property type="component" value="Unassembled WGS sequence"/>
</dbReference>
<dbReference type="InterPro" id="IPR008920">
    <property type="entry name" value="TF_FadR/GntR_C"/>
</dbReference>
<dbReference type="AlphaFoldDB" id="A0A4S2HF00"/>
<feature type="domain" description="HTH gntR-type" evidence="4">
    <location>
        <begin position="7"/>
        <end position="74"/>
    </location>
</feature>
<dbReference type="GO" id="GO:0003677">
    <property type="term" value="F:DNA binding"/>
    <property type="evidence" value="ECO:0007669"/>
    <property type="project" value="UniProtKB-KW"/>
</dbReference>
<dbReference type="CDD" id="cd07377">
    <property type="entry name" value="WHTH_GntR"/>
    <property type="match status" value="1"/>
</dbReference>
<organism evidence="5 6">
    <name type="scientific">Marinicauda pacifica</name>
    <dbReference type="NCBI Taxonomy" id="1133559"/>
    <lineage>
        <taxon>Bacteria</taxon>
        <taxon>Pseudomonadati</taxon>
        <taxon>Pseudomonadota</taxon>
        <taxon>Alphaproteobacteria</taxon>
        <taxon>Maricaulales</taxon>
        <taxon>Maricaulaceae</taxon>
        <taxon>Marinicauda</taxon>
    </lineage>
</organism>
<evidence type="ECO:0000313" key="5">
    <source>
        <dbReference type="EMBL" id="TGY94654.1"/>
    </source>
</evidence>
<evidence type="ECO:0000256" key="1">
    <source>
        <dbReference type="ARBA" id="ARBA00023015"/>
    </source>
</evidence>